<feature type="compositionally biased region" description="Low complexity" evidence="1">
    <location>
        <begin position="417"/>
        <end position="427"/>
    </location>
</feature>
<evidence type="ECO:0000256" key="1">
    <source>
        <dbReference type="SAM" id="MobiDB-lite"/>
    </source>
</evidence>
<protein>
    <submittedName>
        <fullName evidence="2">Uncharacterized protein</fullName>
    </submittedName>
</protein>
<proteinExistence type="predicted"/>
<dbReference type="AlphaFoldDB" id="A0A5B7CNY3"/>
<feature type="compositionally biased region" description="Low complexity" evidence="1">
    <location>
        <begin position="128"/>
        <end position="137"/>
    </location>
</feature>
<feature type="compositionally biased region" description="Polar residues" evidence="1">
    <location>
        <begin position="282"/>
        <end position="294"/>
    </location>
</feature>
<feature type="region of interest" description="Disordered" evidence="1">
    <location>
        <begin position="271"/>
        <end position="382"/>
    </location>
</feature>
<accession>A0A5B7CNY3</accession>
<dbReference type="EMBL" id="VSRR010000133">
    <property type="protein sequence ID" value="MPC10848.1"/>
    <property type="molecule type" value="Genomic_DNA"/>
</dbReference>
<organism evidence="2 3">
    <name type="scientific">Portunus trituberculatus</name>
    <name type="common">Swimming crab</name>
    <name type="synonym">Neptunus trituberculatus</name>
    <dbReference type="NCBI Taxonomy" id="210409"/>
    <lineage>
        <taxon>Eukaryota</taxon>
        <taxon>Metazoa</taxon>
        <taxon>Ecdysozoa</taxon>
        <taxon>Arthropoda</taxon>
        <taxon>Crustacea</taxon>
        <taxon>Multicrustacea</taxon>
        <taxon>Malacostraca</taxon>
        <taxon>Eumalacostraca</taxon>
        <taxon>Eucarida</taxon>
        <taxon>Decapoda</taxon>
        <taxon>Pleocyemata</taxon>
        <taxon>Brachyura</taxon>
        <taxon>Eubrachyura</taxon>
        <taxon>Portunoidea</taxon>
        <taxon>Portunidae</taxon>
        <taxon>Portuninae</taxon>
        <taxon>Portunus</taxon>
    </lineage>
</organism>
<feature type="compositionally biased region" description="Low complexity" evidence="1">
    <location>
        <begin position="295"/>
        <end position="309"/>
    </location>
</feature>
<evidence type="ECO:0000313" key="2">
    <source>
        <dbReference type="EMBL" id="MPC10848.1"/>
    </source>
</evidence>
<keyword evidence="3" id="KW-1185">Reference proteome</keyword>
<comment type="caution">
    <text evidence="2">The sequence shown here is derived from an EMBL/GenBank/DDBJ whole genome shotgun (WGS) entry which is preliminary data.</text>
</comment>
<dbReference type="Proteomes" id="UP000324222">
    <property type="component" value="Unassembled WGS sequence"/>
</dbReference>
<feature type="compositionally biased region" description="Basic and acidic residues" evidence="1">
    <location>
        <begin position="343"/>
        <end position="377"/>
    </location>
</feature>
<name>A0A5B7CNY3_PORTR</name>
<gene>
    <name evidence="2" type="ORF">E2C01_003492</name>
</gene>
<sequence>MHLKVKRKYPIFVCLKYSVTRELFVCRESEGEVCALCLALSCVTAASVEEKWRRKLPYRIYDYNYKVGESYYKPQTSYIEDRDNRCKKSDPPECASFAERFAARPFYGKYGLPYGEREAALNQPLAYPRRSPSGTRGSRNEPDDEPQFGRAGRSRDRAPRNRRLSFSFDDEDEDFAPPPQPRRRFSLADSLDFKTPVSKYVDSDYGFRSSMGKENAPNDKVVIPNVLSDAIRDDIKKLEKQFRKAETLDRGMGGKRSQSWTEVVYNDAMNAPGKKSVKRENVSFTDPKTGSTVRKSSYQESSKFQSSKPPRAPPRPMRLLSMEDAAPERPRARRRHVSMSDDADFKLSSRSSLKSDSDDKFSSSRKMAVERRAKESENLTNNINMMLDKMRKHSLGELDTFPLKNLDAPRRTRSVRSRFSSSYGYSK</sequence>
<feature type="region of interest" description="Disordered" evidence="1">
    <location>
        <begin position="121"/>
        <end position="188"/>
    </location>
</feature>
<feature type="region of interest" description="Disordered" evidence="1">
    <location>
        <begin position="407"/>
        <end position="427"/>
    </location>
</feature>
<dbReference type="OrthoDB" id="6357173at2759"/>
<evidence type="ECO:0000313" key="3">
    <source>
        <dbReference type="Proteomes" id="UP000324222"/>
    </source>
</evidence>
<reference evidence="2 3" key="1">
    <citation type="submission" date="2019-05" db="EMBL/GenBank/DDBJ databases">
        <title>Another draft genome of Portunus trituberculatus and its Hox gene families provides insights of decapod evolution.</title>
        <authorList>
            <person name="Jeong J.-H."/>
            <person name="Song I."/>
            <person name="Kim S."/>
            <person name="Choi T."/>
            <person name="Kim D."/>
            <person name="Ryu S."/>
            <person name="Kim W."/>
        </authorList>
    </citation>
    <scope>NUCLEOTIDE SEQUENCE [LARGE SCALE GENOMIC DNA]</scope>
    <source>
        <tissue evidence="2">Muscle</tissue>
    </source>
</reference>